<evidence type="ECO:0000313" key="2">
    <source>
        <dbReference type="Proteomes" id="UP001165042"/>
    </source>
</evidence>
<keyword evidence="2" id="KW-1185">Reference proteome</keyword>
<protein>
    <submittedName>
        <fullName evidence="1">Uncharacterized protein</fullName>
    </submittedName>
</protein>
<evidence type="ECO:0000313" key="1">
    <source>
        <dbReference type="EMBL" id="GLW90043.1"/>
    </source>
</evidence>
<gene>
    <name evidence="1" type="ORF">Aglo03_08590</name>
</gene>
<organism evidence="1 2">
    <name type="scientific">Actinokineospora globicatena</name>
    <dbReference type="NCBI Taxonomy" id="103729"/>
    <lineage>
        <taxon>Bacteria</taxon>
        <taxon>Bacillati</taxon>
        <taxon>Actinomycetota</taxon>
        <taxon>Actinomycetes</taxon>
        <taxon>Pseudonocardiales</taxon>
        <taxon>Pseudonocardiaceae</taxon>
        <taxon>Actinokineospora</taxon>
    </lineage>
</organism>
<proteinExistence type="predicted"/>
<dbReference type="Proteomes" id="UP001165042">
    <property type="component" value="Unassembled WGS sequence"/>
</dbReference>
<accession>A0A9W6QKT2</accession>
<dbReference type="AlphaFoldDB" id="A0A9W6QKT2"/>
<dbReference type="EMBL" id="BSSD01000001">
    <property type="protein sequence ID" value="GLW90043.1"/>
    <property type="molecule type" value="Genomic_DNA"/>
</dbReference>
<sequence length="220" mass="23970">MNERLLALATDQYATIEDPAVFTCWHVLVEAIGKGWLTSLDTLISILESGGGGVAAEEYGVDVFGEEVEISLVSDHFTCSRTALLHEVRKLEVAVILRTLTTLTTTDTEIGRQARTEAAAYLSTRDSAAPDELRRAAELLTPQQQSELTAALRTFNSWAEHHTAGEEVDRLIATLERTLGPLLEHGREASRTATDIRIATDAENAIARRVREAGTDTPTA</sequence>
<comment type="caution">
    <text evidence="1">The sequence shown here is derived from an EMBL/GenBank/DDBJ whole genome shotgun (WGS) entry which is preliminary data.</text>
</comment>
<dbReference type="RefSeq" id="WP_285607730.1">
    <property type="nucleotide sequence ID" value="NZ_BSSD01000001.1"/>
</dbReference>
<name>A0A9W6QKT2_9PSEU</name>
<reference evidence="1" key="1">
    <citation type="submission" date="2023-02" db="EMBL/GenBank/DDBJ databases">
        <title>Actinokineospora globicatena NBRC 15670.</title>
        <authorList>
            <person name="Ichikawa N."/>
            <person name="Sato H."/>
            <person name="Tonouchi N."/>
        </authorList>
    </citation>
    <scope>NUCLEOTIDE SEQUENCE</scope>
    <source>
        <strain evidence="1">NBRC 15670</strain>
    </source>
</reference>